<evidence type="ECO:0000313" key="2">
    <source>
        <dbReference type="Proteomes" id="UP000184267"/>
    </source>
</evidence>
<sequence length="88" mass="9755">MPRTPSGTHPAVLSGSDTRWTRSFNEVFSISARKNVLWKKARQPHIIGASASSFSKFDFGHRYPADMALHSPLVEHIVRPAVDSPVTL</sequence>
<comment type="caution">
    <text evidence="1">The sequence shown here is derived from an EMBL/GenBank/DDBJ whole genome shotgun (WGS) entry which is preliminary data.</text>
</comment>
<proteinExistence type="predicted"/>
<name>A0A1M2VVW8_TRAPU</name>
<dbReference type="AlphaFoldDB" id="A0A1M2VVW8"/>
<gene>
    <name evidence="1" type="ORF">TRAPUB_11770</name>
</gene>
<protein>
    <submittedName>
        <fullName evidence="1">Uncharacterized protein</fullName>
    </submittedName>
</protein>
<dbReference type="Proteomes" id="UP000184267">
    <property type="component" value="Unassembled WGS sequence"/>
</dbReference>
<keyword evidence="2" id="KW-1185">Reference proteome</keyword>
<dbReference type="EMBL" id="MNAD01000587">
    <property type="protein sequence ID" value="OJT11708.1"/>
    <property type="molecule type" value="Genomic_DNA"/>
</dbReference>
<accession>A0A1M2VVW8</accession>
<organism evidence="1 2">
    <name type="scientific">Trametes pubescens</name>
    <name type="common">White-rot fungus</name>
    <dbReference type="NCBI Taxonomy" id="154538"/>
    <lineage>
        <taxon>Eukaryota</taxon>
        <taxon>Fungi</taxon>
        <taxon>Dikarya</taxon>
        <taxon>Basidiomycota</taxon>
        <taxon>Agaricomycotina</taxon>
        <taxon>Agaricomycetes</taxon>
        <taxon>Polyporales</taxon>
        <taxon>Polyporaceae</taxon>
        <taxon>Trametes</taxon>
    </lineage>
</organism>
<reference evidence="1 2" key="1">
    <citation type="submission" date="2016-10" db="EMBL/GenBank/DDBJ databases">
        <title>Genome sequence of the basidiomycete white-rot fungus Trametes pubescens.</title>
        <authorList>
            <person name="Makela M.R."/>
            <person name="Granchi Z."/>
            <person name="Peng M."/>
            <person name="De Vries R.P."/>
            <person name="Grigoriev I."/>
            <person name="Riley R."/>
            <person name="Hilden K."/>
        </authorList>
    </citation>
    <scope>NUCLEOTIDE SEQUENCE [LARGE SCALE GENOMIC DNA]</scope>
    <source>
        <strain evidence="1 2">FBCC735</strain>
    </source>
</reference>
<evidence type="ECO:0000313" key="1">
    <source>
        <dbReference type="EMBL" id="OJT11708.1"/>
    </source>
</evidence>